<feature type="transmembrane region" description="Helical" evidence="5">
    <location>
        <begin position="222"/>
        <end position="241"/>
    </location>
</feature>
<feature type="transmembrane region" description="Helical" evidence="5">
    <location>
        <begin position="165"/>
        <end position="185"/>
    </location>
</feature>
<keyword evidence="2 5" id="KW-0812">Transmembrane</keyword>
<feature type="transmembrane region" description="Helical" evidence="5">
    <location>
        <begin position="133"/>
        <end position="153"/>
    </location>
</feature>
<evidence type="ECO:0000313" key="8">
    <source>
        <dbReference type="Proteomes" id="UP000199592"/>
    </source>
</evidence>
<name>A0A1H2YCL2_9FLAO</name>
<gene>
    <name evidence="7" type="ORF">SAMN04487892_3026</name>
</gene>
<organism evidence="7 8">
    <name type="scientific">Flagellimonas zhangzhouensis</name>
    <dbReference type="NCBI Taxonomy" id="1073328"/>
    <lineage>
        <taxon>Bacteria</taxon>
        <taxon>Pseudomonadati</taxon>
        <taxon>Bacteroidota</taxon>
        <taxon>Flavobacteriia</taxon>
        <taxon>Flavobacteriales</taxon>
        <taxon>Flavobacteriaceae</taxon>
        <taxon>Flagellimonas</taxon>
    </lineage>
</organism>
<evidence type="ECO:0000256" key="2">
    <source>
        <dbReference type="ARBA" id="ARBA00022692"/>
    </source>
</evidence>
<dbReference type="InterPro" id="IPR000620">
    <property type="entry name" value="EamA_dom"/>
</dbReference>
<dbReference type="InterPro" id="IPR037185">
    <property type="entry name" value="EmrE-like"/>
</dbReference>
<feature type="transmembrane region" description="Helical" evidence="5">
    <location>
        <begin position="85"/>
        <end position="102"/>
    </location>
</feature>
<evidence type="ECO:0000259" key="6">
    <source>
        <dbReference type="Pfam" id="PF00892"/>
    </source>
</evidence>
<feature type="transmembrane region" description="Helical" evidence="5">
    <location>
        <begin position="20"/>
        <end position="44"/>
    </location>
</feature>
<feature type="transmembrane region" description="Helical" evidence="5">
    <location>
        <begin position="56"/>
        <end position="73"/>
    </location>
</feature>
<dbReference type="Pfam" id="PF00892">
    <property type="entry name" value="EamA"/>
    <property type="match status" value="2"/>
</dbReference>
<protein>
    <submittedName>
        <fullName evidence="7">EamA domain-containing membrane protein RarD</fullName>
    </submittedName>
</protein>
<dbReference type="Gene3D" id="1.10.3730.20">
    <property type="match status" value="1"/>
</dbReference>
<evidence type="ECO:0000256" key="3">
    <source>
        <dbReference type="ARBA" id="ARBA00022989"/>
    </source>
</evidence>
<keyword evidence="3 5" id="KW-1133">Transmembrane helix</keyword>
<proteinExistence type="predicted"/>
<dbReference type="Proteomes" id="UP000199592">
    <property type="component" value="Unassembled WGS sequence"/>
</dbReference>
<dbReference type="OrthoDB" id="597549at2"/>
<comment type="subcellular location">
    <subcellularLocation>
        <location evidence="1">Membrane</location>
        <topology evidence="1">Multi-pass membrane protein</topology>
    </subcellularLocation>
</comment>
<feature type="domain" description="EamA" evidence="6">
    <location>
        <begin position="134"/>
        <end position="264"/>
    </location>
</feature>
<dbReference type="EMBL" id="FNMY01000005">
    <property type="protein sequence ID" value="SDX02953.1"/>
    <property type="molecule type" value="Genomic_DNA"/>
</dbReference>
<reference evidence="8" key="1">
    <citation type="submission" date="2016-10" db="EMBL/GenBank/DDBJ databases">
        <authorList>
            <person name="Varghese N."/>
            <person name="Submissions S."/>
        </authorList>
    </citation>
    <scope>NUCLEOTIDE SEQUENCE [LARGE SCALE GENOMIC DNA]</scope>
    <source>
        <strain evidence="8">DSM 25030</strain>
    </source>
</reference>
<sequence>MLISTLSFTGMNSLVKHLVHLPTFEIVFFRSLGSAVLATCLLLSKDIPLLGNRRKLLTLRAILGLTAMSLFFMSLKELPVGTAVSLRYLSPIIASILAIFLLKESLRGVQLLLFAIAFSGVLILKGFDANLSIKGLALVMIAAVFSGAVYIVIRKIGKSEHPLVIVNYFMVLAAILGLILALPNWEMPQGIEWLLLSSLGVFGFFGQLFMTKAFQIARTNQVAPFKYLEVVFTVIIGITWFNDFYGFWSFVGLAMIVISLVLNSFVKTKA</sequence>
<feature type="transmembrane region" description="Helical" evidence="5">
    <location>
        <begin position="191"/>
        <end position="210"/>
    </location>
</feature>
<feature type="transmembrane region" description="Helical" evidence="5">
    <location>
        <begin position="109"/>
        <end position="127"/>
    </location>
</feature>
<dbReference type="AlphaFoldDB" id="A0A1H2YCL2"/>
<dbReference type="PANTHER" id="PTHR22911:SF6">
    <property type="entry name" value="SOLUTE CARRIER FAMILY 35 MEMBER G1"/>
    <property type="match status" value="1"/>
</dbReference>
<keyword evidence="8" id="KW-1185">Reference proteome</keyword>
<dbReference type="PANTHER" id="PTHR22911">
    <property type="entry name" value="ACYL-MALONYL CONDENSING ENZYME-RELATED"/>
    <property type="match status" value="1"/>
</dbReference>
<dbReference type="GO" id="GO:0016020">
    <property type="term" value="C:membrane"/>
    <property type="evidence" value="ECO:0007669"/>
    <property type="project" value="UniProtKB-SubCell"/>
</dbReference>
<feature type="domain" description="EamA" evidence="6">
    <location>
        <begin position="2"/>
        <end position="124"/>
    </location>
</feature>
<keyword evidence="4 5" id="KW-0472">Membrane</keyword>
<feature type="transmembrane region" description="Helical" evidence="5">
    <location>
        <begin position="247"/>
        <end position="266"/>
    </location>
</feature>
<evidence type="ECO:0000256" key="4">
    <source>
        <dbReference type="ARBA" id="ARBA00023136"/>
    </source>
</evidence>
<evidence type="ECO:0000256" key="5">
    <source>
        <dbReference type="SAM" id="Phobius"/>
    </source>
</evidence>
<evidence type="ECO:0000313" key="7">
    <source>
        <dbReference type="EMBL" id="SDX02953.1"/>
    </source>
</evidence>
<dbReference type="STRING" id="1073328.SAMN05216294_2995"/>
<accession>A0A1H2YCL2</accession>
<evidence type="ECO:0000256" key="1">
    <source>
        <dbReference type="ARBA" id="ARBA00004141"/>
    </source>
</evidence>
<dbReference type="SUPFAM" id="SSF103481">
    <property type="entry name" value="Multidrug resistance efflux transporter EmrE"/>
    <property type="match status" value="2"/>
</dbReference>